<organism evidence="2 3">
    <name type="scientific">Microbacterium saperdae</name>
    <dbReference type="NCBI Taxonomy" id="69368"/>
    <lineage>
        <taxon>Bacteria</taxon>
        <taxon>Bacillati</taxon>
        <taxon>Actinomycetota</taxon>
        <taxon>Actinomycetes</taxon>
        <taxon>Micrococcales</taxon>
        <taxon>Microbacteriaceae</taxon>
        <taxon>Microbacterium</taxon>
    </lineage>
</organism>
<dbReference type="Proteomes" id="UP000317209">
    <property type="component" value="Unassembled WGS sequence"/>
</dbReference>
<dbReference type="EMBL" id="VFOX01000002">
    <property type="protein sequence ID" value="TQL81857.1"/>
    <property type="molecule type" value="Genomic_DNA"/>
</dbReference>
<dbReference type="AlphaFoldDB" id="A0A543BAJ5"/>
<name>A0A543BAJ5_9MICO</name>
<keyword evidence="1" id="KW-0472">Membrane</keyword>
<comment type="caution">
    <text evidence="2">The sequence shown here is derived from an EMBL/GenBank/DDBJ whole genome shotgun (WGS) entry which is preliminary data.</text>
</comment>
<feature type="transmembrane region" description="Helical" evidence="1">
    <location>
        <begin position="33"/>
        <end position="51"/>
    </location>
</feature>
<evidence type="ECO:0000256" key="1">
    <source>
        <dbReference type="SAM" id="Phobius"/>
    </source>
</evidence>
<protein>
    <submittedName>
        <fullName evidence="2">Uncharacterized protein</fullName>
    </submittedName>
</protein>
<keyword evidence="1" id="KW-1133">Transmembrane helix</keyword>
<sequence length="206" mass="22567">MTFTPLRSKSRNLYPWFATRRDLFQPERSPKKTMTWGIIAGLMVVLALLIYLNPEATVDLLGGRVRSGLAIAGAFALPPVVFVVSIVMIFIGARRWRIKGGGVLTNPVIHGVSAAFPLEPVLDAIRAGRSEGDTIVAGLSAMQKAVADDRLLTIWASDEDRIMYVGVLRVDGDAIWLDAEPFRVDGDRFFDAKDLDAKARQRGVTG</sequence>
<proteinExistence type="predicted"/>
<reference evidence="2 3" key="1">
    <citation type="submission" date="2019-06" db="EMBL/GenBank/DDBJ databases">
        <title>Sequencing the genomes of 1000 actinobacteria strains.</title>
        <authorList>
            <person name="Klenk H.-P."/>
        </authorList>
    </citation>
    <scope>NUCLEOTIDE SEQUENCE [LARGE SCALE GENOMIC DNA]</scope>
    <source>
        <strain evidence="2 3">DSM 20169</strain>
    </source>
</reference>
<evidence type="ECO:0000313" key="3">
    <source>
        <dbReference type="Proteomes" id="UP000317209"/>
    </source>
</evidence>
<dbReference type="OrthoDB" id="5063220at2"/>
<evidence type="ECO:0000313" key="2">
    <source>
        <dbReference type="EMBL" id="TQL81857.1"/>
    </source>
</evidence>
<dbReference type="RefSeq" id="WP_141873603.1">
    <property type="nucleotide sequence ID" value="NZ_VFOX01000002.1"/>
</dbReference>
<feature type="transmembrane region" description="Helical" evidence="1">
    <location>
        <begin position="71"/>
        <end position="91"/>
    </location>
</feature>
<keyword evidence="1" id="KW-0812">Transmembrane</keyword>
<gene>
    <name evidence="2" type="ORF">FB560_3337</name>
</gene>
<keyword evidence="3" id="KW-1185">Reference proteome</keyword>
<accession>A0A543BAJ5</accession>